<evidence type="ECO:0000256" key="2">
    <source>
        <dbReference type="ARBA" id="ARBA00023054"/>
    </source>
</evidence>
<feature type="compositionally biased region" description="Polar residues" evidence="4">
    <location>
        <begin position="203"/>
        <end position="213"/>
    </location>
</feature>
<protein>
    <submittedName>
        <fullName evidence="5">Coiled-coil serine-rich protein 2a</fullName>
    </submittedName>
</protein>
<feature type="coiled-coil region" evidence="3">
    <location>
        <begin position="142"/>
        <end position="172"/>
    </location>
</feature>
<evidence type="ECO:0000313" key="5">
    <source>
        <dbReference type="Ensembl" id="ENSSFOP00015014618.1"/>
    </source>
</evidence>
<evidence type="ECO:0000256" key="1">
    <source>
        <dbReference type="ARBA" id="ARBA00010949"/>
    </source>
</evidence>
<keyword evidence="2 3" id="KW-0175">Coiled coil</keyword>
<proteinExistence type="inferred from homology"/>
<feature type="region of interest" description="Disordered" evidence="4">
    <location>
        <begin position="173"/>
        <end position="270"/>
    </location>
</feature>
<sequence length="270" mass="30113">MLDVDLTEDVSLHSDIDGMSQFDRAEKGSRQGQWRRRQHRWTGQDRFHDDNRGGSSQPLDGYPAPGVGRVGHHVPKSGARPEGSLAGLDEVTLRHMAQDCSSVKSQLIKLRNLLQMEDGVKIHKALASELLTPEISEDPGSALQAEKLMREVQELREELRSKERTIAQLTQQLSAHAHTPRCQCQQRAPAGRGERRSHHDKATQTPWRGQSGTLPAPFFSPWQGPFQGIPRASVPHRRQTSNTTVFQPSLLQRAPPPGKTSKNSPHRGPQ</sequence>
<reference evidence="5" key="2">
    <citation type="submission" date="2025-08" db="UniProtKB">
        <authorList>
            <consortium name="Ensembl"/>
        </authorList>
    </citation>
    <scope>IDENTIFICATION</scope>
</reference>
<feature type="compositionally biased region" description="Basic and acidic residues" evidence="4">
    <location>
        <begin position="42"/>
        <end position="52"/>
    </location>
</feature>
<dbReference type="PANTHER" id="PTHR22461">
    <property type="entry name" value="SERINE-RICH COILED-COIL DOMAIN-CONTAINING PROTEIN 2-RELATED"/>
    <property type="match status" value="1"/>
</dbReference>
<reference evidence="5" key="3">
    <citation type="submission" date="2025-09" db="UniProtKB">
        <authorList>
            <consortium name="Ensembl"/>
        </authorList>
    </citation>
    <scope>IDENTIFICATION</scope>
</reference>
<name>A0A8C9RL99_SCLFO</name>
<feature type="region of interest" description="Disordered" evidence="4">
    <location>
        <begin position="18"/>
        <end position="84"/>
    </location>
</feature>
<reference evidence="5 6" key="1">
    <citation type="submission" date="2019-04" db="EMBL/GenBank/DDBJ databases">
        <authorList>
            <consortium name="Wellcome Sanger Institute Data Sharing"/>
        </authorList>
    </citation>
    <scope>NUCLEOTIDE SEQUENCE [LARGE SCALE GENOMIC DNA]</scope>
</reference>
<dbReference type="GO" id="GO:0015630">
    <property type="term" value="C:microtubule cytoskeleton"/>
    <property type="evidence" value="ECO:0007669"/>
    <property type="project" value="TreeGrafter"/>
</dbReference>
<evidence type="ECO:0000256" key="4">
    <source>
        <dbReference type="SAM" id="MobiDB-lite"/>
    </source>
</evidence>
<comment type="similarity">
    <text evidence="1">Belongs to the CCSER family.</text>
</comment>
<evidence type="ECO:0000256" key="3">
    <source>
        <dbReference type="SAM" id="Coils"/>
    </source>
</evidence>
<gene>
    <name evidence="5" type="primary">CCSER2</name>
    <name evidence="5" type="synonym">ccser2a</name>
</gene>
<accession>A0A8C9RL99</accession>
<feature type="compositionally biased region" description="Polar residues" evidence="4">
    <location>
        <begin position="240"/>
        <end position="250"/>
    </location>
</feature>
<dbReference type="GO" id="GO:0001578">
    <property type="term" value="P:microtubule bundle formation"/>
    <property type="evidence" value="ECO:0007669"/>
    <property type="project" value="TreeGrafter"/>
</dbReference>
<dbReference type="GeneTree" id="ENSGT00940000153912"/>
<dbReference type="Proteomes" id="UP000694397">
    <property type="component" value="Chromosome 4"/>
</dbReference>
<organism evidence="5 6">
    <name type="scientific">Scleropages formosus</name>
    <name type="common">Asian bonytongue</name>
    <name type="synonym">Osteoglossum formosum</name>
    <dbReference type="NCBI Taxonomy" id="113540"/>
    <lineage>
        <taxon>Eukaryota</taxon>
        <taxon>Metazoa</taxon>
        <taxon>Chordata</taxon>
        <taxon>Craniata</taxon>
        <taxon>Vertebrata</taxon>
        <taxon>Euteleostomi</taxon>
        <taxon>Actinopterygii</taxon>
        <taxon>Neopterygii</taxon>
        <taxon>Teleostei</taxon>
        <taxon>Osteoglossocephala</taxon>
        <taxon>Osteoglossomorpha</taxon>
        <taxon>Osteoglossiformes</taxon>
        <taxon>Osteoglossidae</taxon>
        <taxon>Scleropages</taxon>
    </lineage>
</organism>
<dbReference type="InterPro" id="IPR029627">
    <property type="entry name" value="CCSER"/>
</dbReference>
<keyword evidence="6" id="KW-1185">Reference proteome</keyword>
<dbReference type="PANTHER" id="PTHR22461:SF2">
    <property type="entry name" value="SERINE-RICH COILED-COIL DOMAIN-CONTAINING PROTEIN 2"/>
    <property type="match status" value="1"/>
</dbReference>
<evidence type="ECO:0000313" key="6">
    <source>
        <dbReference type="Proteomes" id="UP000694397"/>
    </source>
</evidence>
<dbReference type="GO" id="GO:0008017">
    <property type="term" value="F:microtubule binding"/>
    <property type="evidence" value="ECO:0007669"/>
    <property type="project" value="TreeGrafter"/>
</dbReference>
<dbReference type="AlphaFoldDB" id="A0A8C9RL99"/>
<dbReference type="Ensembl" id="ENSSFOT00015014790.2">
    <property type="protein sequence ID" value="ENSSFOP00015014618.1"/>
    <property type="gene ID" value="ENSSFOG00015009423.2"/>
</dbReference>